<dbReference type="GO" id="GO:0005634">
    <property type="term" value="C:nucleus"/>
    <property type="evidence" value="ECO:0007669"/>
    <property type="project" value="TreeGrafter"/>
</dbReference>
<evidence type="ECO:0000313" key="4">
    <source>
        <dbReference type="EMBL" id="CAD9680169.1"/>
    </source>
</evidence>
<evidence type="ECO:0000256" key="1">
    <source>
        <dbReference type="SAM" id="MobiDB-lite"/>
    </source>
</evidence>
<feature type="domain" description="HTH myb-type" evidence="3">
    <location>
        <begin position="55"/>
        <end position="111"/>
    </location>
</feature>
<sequence length="460" mass="51694">MNCLQQNKCGMNKQNGGRVNPPIQEKSLKKKSTVRVLKETQTRVVAGMKSKDGKDANFERRNWSKEEDETITSLVLSEGGKRWSHIASKLNEIIPGTRTGKQCRTRWLNHLDPSICKSPWTENEEEIMIQAQMELGNRWAEIAKRLPGRTDNSIKNHWYSTARRKKRKMARKGEAVQANKVDATPDVTHRNGNLGVFLPVRGPYKNSERKGKAKVPAIQPINNENHEELVIPEVDLLPSPVNYTHQQAVQQNNEQSLLEIPFHDPNLYRSDPATALFGPLNDDVLFNNGPPMCFNGIQPGGLPARINGVQENYRTYFPESNIAMSGMIPPAQTFKGIQDQENTFGGASQMFCEYNGEQRHIPNQMQSSTCSTQEPVTNGPKGKPKKSKAETRRKGTKVKQEVRKNKTIILPRPSLPGEDLCSEFHNFLVDSLVPCSPIHQNSPNDGNMFSSVSHKKGVEI</sequence>
<reference evidence="4" key="1">
    <citation type="submission" date="2021-01" db="EMBL/GenBank/DDBJ databases">
        <authorList>
            <person name="Corre E."/>
            <person name="Pelletier E."/>
            <person name="Niang G."/>
            <person name="Scheremetjew M."/>
            <person name="Finn R."/>
            <person name="Kale V."/>
            <person name="Holt S."/>
            <person name="Cochrane G."/>
            <person name="Meng A."/>
            <person name="Brown T."/>
            <person name="Cohen L."/>
        </authorList>
    </citation>
    <scope>NUCLEOTIDE SEQUENCE</scope>
    <source>
        <strain evidence="4">NY070348D</strain>
    </source>
</reference>
<dbReference type="EMBL" id="HBHK01010873">
    <property type="protein sequence ID" value="CAD9680169.1"/>
    <property type="molecule type" value="Transcribed_RNA"/>
</dbReference>
<dbReference type="Pfam" id="PF00249">
    <property type="entry name" value="Myb_DNA-binding"/>
    <property type="match status" value="2"/>
</dbReference>
<dbReference type="InterPro" id="IPR001005">
    <property type="entry name" value="SANT/Myb"/>
</dbReference>
<organism evidence="4">
    <name type="scientific">Mucochytrium quahogii</name>
    <dbReference type="NCBI Taxonomy" id="96639"/>
    <lineage>
        <taxon>Eukaryota</taxon>
        <taxon>Sar</taxon>
        <taxon>Stramenopiles</taxon>
        <taxon>Bigyra</taxon>
        <taxon>Labyrinthulomycetes</taxon>
        <taxon>Thraustochytrida</taxon>
        <taxon>Thraustochytriidae</taxon>
        <taxon>Mucochytrium</taxon>
    </lineage>
</organism>
<dbReference type="GO" id="GO:0000981">
    <property type="term" value="F:DNA-binding transcription factor activity, RNA polymerase II-specific"/>
    <property type="evidence" value="ECO:0007669"/>
    <property type="project" value="TreeGrafter"/>
</dbReference>
<dbReference type="AlphaFoldDB" id="A0A7S2RTC9"/>
<feature type="domain" description="Myb-like" evidence="2">
    <location>
        <begin position="112"/>
        <end position="162"/>
    </location>
</feature>
<dbReference type="SUPFAM" id="SSF46689">
    <property type="entry name" value="Homeodomain-like"/>
    <property type="match status" value="1"/>
</dbReference>
<dbReference type="InterPro" id="IPR009057">
    <property type="entry name" value="Homeodomain-like_sf"/>
</dbReference>
<evidence type="ECO:0000259" key="2">
    <source>
        <dbReference type="PROSITE" id="PS50090"/>
    </source>
</evidence>
<feature type="compositionally biased region" description="Polar residues" evidence="1">
    <location>
        <begin position="440"/>
        <end position="452"/>
    </location>
</feature>
<dbReference type="Gene3D" id="1.10.10.60">
    <property type="entry name" value="Homeodomain-like"/>
    <property type="match status" value="2"/>
</dbReference>
<dbReference type="PROSITE" id="PS51294">
    <property type="entry name" value="HTH_MYB"/>
    <property type="match status" value="2"/>
</dbReference>
<name>A0A7S2RTC9_9STRA</name>
<dbReference type="InterPro" id="IPR050560">
    <property type="entry name" value="MYB_TF"/>
</dbReference>
<dbReference type="PANTHER" id="PTHR45614:SF274">
    <property type="entry name" value="MYB-LIKE DNA-BINDING PROTEIN"/>
    <property type="match status" value="1"/>
</dbReference>
<accession>A0A7S2RTC9</accession>
<feature type="region of interest" description="Disordered" evidence="1">
    <location>
        <begin position="440"/>
        <end position="460"/>
    </location>
</feature>
<proteinExistence type="predicted"/>
<protein>
    <submittedName>
        <fullName evidence="4">Uncharacterized protein</fullName>
    </submittedName>
</protein>
<dbReference type="CDD" id="cd00167">
    <property type="entry name" value="SANT"/>
    <property type="match status" value="2"/>
</dbReference>
<gene>
    <name evidence="4" type="ORF">QSP1433_LOCUS6819</name>
</gene>
<evidence type="ECO:0000259" key="3">
    <source>
        <dbReference type="PROSITE" id="PS51294"/>
    </source>
</evidence>
<dbReference type="SMART" id="SM00717">
    <property type="entry name" value="SANT"/>
    <property type="match status" value="2"/>
</dbReference>
<feature type="domain" description="HTH myb-type" evidence="3">
    <location>
        <begin position="112"/>
        <end position="166"/>
    </location>
</feature>
<dbReference type="GO" id="GO:0000978">
    <property type="term" value="F:RNA polymerase II cis-regulatory region sequence-specific DNA binding"/>
    <property type="evidence" value="ECO:0007669"/>
    <property type="project" value="TreeGrafter"/>
</dbReference>
<feature type="region of interest" description="Disordered" evidence="1">
    <location>
        <begin position="1"/>
        <end position="21"/>
    </location>
</feature>
<feature type="domain" description="Myb-like" evidence="2">
    <location>
        <begin position="55"/>
        <end position="111"/>
    </location>
</feature>
<dbReference type="InterPro" id="IPR017930">
    <property type="entry name" value="Myb_dom"/>
</dbReference>
<feature type="compositionally biased region" description="Basic and acidic residues" evidence="1">
    <location>
        <begin position="387"/>
        <end position="400"/>
    </location>
</feature>
<dbReference type="PANTHER" id="PTHR45614">
    <property type="entry name" value="MYB PROTEIN-RELATED"/>
    <property type="match status" value="1"/>
</dbReference>
<feature type="compositionally biased region" description="Polar residues" evidence="1">
    <location>
        <begin position="365"/>
        <end position="376"/>
    </location>
</feature>
<feature type="compositionally biased region" description="Polar residues" evidence="1">
    <location>
        <begin position="1"/>
        <end position="17"/>
    </location>
</feature>
<feature type="region of interest" description="Disordered" evidence="1">
    <location>
        <begin position="365"/>
        <end position="400"/>
    </location>
</feature>
<dbReference type="PROSITE" id="PS50090">
    <property type="entry name" value="MYB_LIKE"/>
    <property type="match status" value="2"/>
</dbReference>